<name>A0ABD1BHT0_CARAN</name>
<proteinExistence type="predicted"/>
<accession>A0ABD1BHT0</accession>
<gene>
    <name evidence="1" type="ORF">V5N11_002906</name>
</gene>
<dbReference type="AlphaFoldDB" id="A0ABD1BHT0"/>
<sequence>MQDLHIDIVELCSDSTSAVEAINSPIKWPMYFSYLDHIYRLLDGFLRHRFLLPMPKETSLLETLPRLWLARDDFNRISPSVDRNFEFRDIDFENIGGENVQGQLYALA</sequence>
<keyword evidence="2" id="KW-1185">Reference proteome</keyword>
<comment type="caution">
    <text evidence="1">The sequence shown here is derived from an EMBL/GenBank/DDBJ whole genome shotgun (WGS) entry which is preliminary data.</text>
</comment>
<reference evidence="1 2" key="1">
    <citation type="submission" date="2024-04" db="EMBL/GenBank/DDBJ databases">
        <title>Genome assembly C_amara_ONT_v2.</title>
        <authorList>
            <person name="Yant L."/>
            <person name="Moore C."/>
            <person name="Slenker M."/>
        </authorList>
    </citation>
    <scope>NUCLEOTIDE SEQUENCE [LARGE SCALE GENOMIC DNA]</scope>
    <source>
        <tissue evidence="1">Leaf</tissue>
    </source>
</reference>
<dbReference type="Proteomes" id="UP001558713">
    <property type="component" value="Unassembled WGS sequence"/>
</dbReference>
<protein>
    <submittedName>
        <fullName evidence="1">Uncharacterized protein</fullName>
    </submittedName>
</protein>
<organism evidence="1 2">
    <name type="scientific">Cardamine amara subsp. amara</name>
    <dbReference type="NCBI Taxonomy" id="228776"/>
    <lineage>
        <taxon>Eukaryota</taxon>
        <taxon>Viridiplantae</taxon>
        <taxon>Streptophyta</taxon>
        <taxon>Embryophyta</taxon>
        <taxon>Tracheophyta</taxon>
        <taxon>Spermatophyta</taxon>
        <taxon>Magnoliopsida</taxon>
        <taxon>eudicotyledons</taxon>
        <taxon>Gunneridae</taxon>
        <taxon>Pentapetalae</taxon>
        <taxon>rosids</taxon>
        <taxon>malvids</taxon>
        <taxon>Brassicales</taxon>
        <taxon>Brassicaceae</taxon>
        <taxon>Cardamineae</taxon>
        <taxon>Cardamine</taxon>
    </lineage>
</organism>
<evidence type="ECO:0000313" key="2">
    <source>
        <dbReference type="Proteomes" id="UP001558713"/>
    </source>
</evidence>
<evidence type="ECO:0000313" key="1">
    <source>
        <dbReference type="EMBL" id="KAL1213151.1"/>
    </source>
</evidence>
<dbReference type="EMBL" id="JBANAX010000350">
    <property type="protein sequence ID" value="KAL1213151.1"/>
    <property type="molecule type" value="Genomic_DNA"/>
</dbReference>